<accession>A0A974NEM6</accession>
<proteinExistence type="predicted"/>
<keyword evidence="1" id="KW-0812">Transmembrane</keyword>
<dbReference type="KEGG" id="eaz:JHT90_12935"/>
<dbReference type="AlphaFoldDB" id="A0A974NEM6"/>
<feature type="transmembrane region" description="Helical" evidence="1">
    <location>
        <begin position="102"/>
        <end position="123"/>
    </location>
</feature>
<keyword evidence="1" id="KW-0472">Membrane</keyword>
<reference evidence="2 3" key="1">
    <citation type="submission" date="2021-01" db="EMBL/GenBank/DDBJ databases">
        <title>Entomomonas sp. F2A isolated from a house cricket (Acheta domesticus).</title>
        <authorList>
            <person name="Spergser J."/>
            <person name="Busse H.-J."/>
        </authorList>
    </citation>
    <scope>NUCLEOTIDE SEQUENCE [LARGE SCALE GENOMIC DNA]</scope>
    <source>
        <strain evidence="2 3">F2A</strain>
    </source>
</reference>
<evidence type="ECO:0000313" key="2">
    <source>
        <dbReference type="EMBL" id="QQP85273.1"/>
    </source>
</evidence>
<protein>
    <submittedName>
        <fullName evidence="2">Uncharacterized protein</fullName>
    </submittedName>
</protein>
<organism evidence="2 3">
    <name type="scientific">Entomomonas asaccharolytica</name>
    <dbReference type="NCBI Taxonomy" id="2785331"/>
    <lineage>
        <taxon>Bacteria</taxon>
        <taxon>Pseudomonadati</taxon>
        <taxon>Pseudomonadota</taxon>
        <taxon>Gammaproteobacteria</taxon>
        <taxon>Pseudomonadales</taxon>
        <taxon>Pseudomonadaceae</taxon>
        <taxon>Entomomonas</taxon>
    </lineage>
</organism>
<keyword evidence="3" id="KW-1185">Reference proteome</keyword>
<keyword evidence="1" id="KW-1133">Transmembrane helix</keyword>
<dbReference type="EMBL" id="CP067393">
    <property type="protein sequence ID" value="QQP85273.1"/>
    <property type="molecule type" value="Genomic_DNA"/>
</dbReference>
<feature type="transmembrane region" description="Helical" evidence="1">
    <location>
        <begin position="38"/>
        <end position="56"/>
    </location>
</feature>
<dbReference type="Proteomes" id="UP000595278">
    <property type="component" value="Chromosome"/>
</dbReference>
<feature type="transmembrane region" description="Helical" evidence="1">
    <location>
        <begin position="135"/>
        <end position="154"/>
    </location>
</feature>
<evidence type="ECO:0000256" key="1">
    <source>
        <dbReference type="SAM" id="Phobius"/>
    </source>
</evidence>
<name>A0A974NEM6_9GAMM</name>
<gene>
    <name evidence="2" type="ORF">JHT90_12935</name>
</gene>
<feature type="transmembrane region" description="Helical" evidence="1">
    <location>
        <begin position="7"/>
        <end position="32"/>
    </location>
</feature>
<dbReference type="RefSeq" id="WP_201091682.1">
    <property type="nucleotide sequence ID" value="NZ_CP067393.1"/>
</dbReference>
<evidence type="ECO:0000313" key="3">
    <source>
        <dbReference type="Proteomes" id="UP000595278"/>
    </source>
</evidence>
<sequence length="157" mass="17815">MRVFSIVGWILVILVGAWIFFTGLINIVIPIINGSFGGFYLLFGFFFCLLGGRLLFIGIKKLSNSSNQDSQANLVPQNKGYSKQKDKVTTQVANGFDIVLKIILFIALIGFAFLGFLMTIFGYAFRREEIFSEPMIHGIWIICLFFATFLFILFKKK</sequence>